<comment type="pathway">
    <text evidence="1">Protein modification; [NiFe] hydrogenase maturation.</text>
</comment>
<evidence type="ECO:0000259" key="10">
    <source>
        <dbReference type="PROSITE" id="PS51160"/>
    </source>
</evidence>
<feature type="domain" description="YrdC-like" evidence="11">
    <location>
        <begin position="203"/>
        <end position="392"/>
    </location>
</feature>
<dbReference type="EMBL" id="JAIOIV010000015">
    <property type="protein sequence ID" value="MBZ0154929.1"/>
    <property type="molecule type" value="Genomic_DNA"/>
</dbReference>
<dbReference type="InterPro" id="IPR036046">
    <property type="entry name" value="Acylphosphatase-like_dom_sf"/>
</dbReference>
<evidence type="ECO:0000256" key="4">
    <source>
        <dbReference type="ARBA" id="ARBA00022723"/>
    </source>
</evidence>
<dbReference type="Proteomes" id="UP000705867">
    <property type="component" value="Unassembled WGS sequence"/>
</dbReference>
<dbReference type="Pfam" id="PF22521">
    <property type="entry name" value="HypF_C_2"/>
    <property type="match status" value="1"/>
</dbReference>
<dbReference type="PIRSF" id="PIRSF006256">
    <property type="entry name" value="CMPcnvr_hdrg_mat"/>
    <property type="match status" value="1"/>
</dbReference>
<dbReference type="Gene3D" id="3.30.110.120">
    <property type="match status" value="1"/>
</dbReference>
<dbReference type="PANTHER" id="PTHR42959:SF1">
    <property type="entry name" value="CARBAMOYLTRANSFERASE HYPF"/>
    <property type="match status" value="1"/>
</dbReference>
<evidence type="ECO:0000256" key="9">
    <source>
        <dbReference type="PROSITE-ProRule" id="PRU00520"/>
    </source>
</evidence>
<evidence type="ECO:0000313" key="13">
    <source>
        <dbReference type="Proteomes" id="UP000705867"/>
    </source>
</evidence>
<dbReference type="InterPro" id="IPR041440">
    <property type="entry name" value="HypF_C"/>
</dbReference>
<feature type="active site" evidence="9">
    <location>
        <position position="17"/>
    </location>
</feature>
<evidence type="ECO:0000259" key="11">
    <source>
        <dbReference type="PROSITE" id="PS51163"/>
    </source>
</evidence>
<accession>A0A953J9U4</accession>
<reference evidence="12" key="1">
    <citation type="journal article" date="2021" name="bioRxiv">
        <title>Unraveling nitrogen, sulfur and carbon metabolic pathways and microbial community transcriptional responses to substrate deprivation and toxicity stresses in a bioreactor mimicking anoxic brackish coastal sediment conditions.</title>
        <authorList>
            <person name="Martins P.D."/>
            <person name="Echeveste M.J."/>
            <person name="Arshad A."/>
            <person name="Kurth J."/>
            <person name="Ouboter H."/>
            <person name="Jetten M.S.M."/>
            <person name="Welte C.U."/>
        </authorList>
    </citation>
    <scope>NUCLEOTIDE SEQUENCE</scope>
    <source>
        <strain evidence="12">MAG_39</strain>
    </source>
</reference>
<dbReference type="PROSITE" id="PS51163">
    <property type="entry name" value="YRDC"/>
    <property type="match status" value="1"/>
</dbReference>
<evidence type="ECO:0000256" key="8">
    <source>
        <dbReference type="PIRNR" id="PIRNR006256"/>
    </source>
</evidence>
<dbReference type="NCBIfam" id="TIGR00143">
    <property type="entry name" value="hypF"/>
    <property type="match status" value="1"/>
</dbReference>
<dbReference type="InterPro" id="IPR017968">
    <property type="entry name" value="Acylphosphatase_CS"/>
</dbReference>
<dbReference type="Pfam" id="PF01300">
    <property type="entry name" value="Sua5_yciO_yrdC"/>
    <property type="match status" value="1"/>
</dbReference>
<keyword evidence="3 12" id="KW-0436">Ligase</keyword>
<dbReference type="InterPro" id="IPR011125">
    <property type="entry name" value="Znf_HypF"/>
</dbReference>
<evidence type="ECO:0000256" key="6">
    <source>
        <dbReference type="ARBA" id="ARBA00022833"/>
    </source>
</evidence>
<keyword evidence="4" id="KW-0479">Metal-binding</keyword>
<dbReference type="InterPro" id="IPR001792">
    <property type="entry name" value="Acylphosphatase-like_dom"/>
</dbReference>
<dbReference type="Pfam" id="PF00708">
    <property type="entry name" value="Acylphosphatase"/>
    <property type="match status" value="1"/>
</dbReference>
<dbReference type="GO" id="GO:0003725">
    <property type="term" value="F:double-stranded RNA binding"/>
    <property type="evidence" value="ECO:0007669"/>
    <property type="project" value="InterPro"/>
</dbReference>
<gene>
    <name evidence="12" type="primary">hypF</name>
    <name evidence="12" type="ORF">K8I29_01780</name>
</gene>
<dbReference type="SUPFAM" id="SSF55821">
    <property type="entry name" value="YrdC/RibB"/>
    <property type="match status" value="1"/>
</dbReference>
<feature type="domain" description="Acylphosphatase-like" evidence="10">
    <location>
        <begin position="2"/>
        <end position="91"/>
    </location>
</feature>
<feature type="active site" evidence="9">
    <location>
        <position position="35"/>
    </location>
</feature>
<dbReference type="SUPFAM" id="SSF54975">
    <property type="entry name" value="Acylphosphatase/BLUF domain-like"/>
    <property type="match status" value="1"/>
</dbReference>
<sequence>MRARIQVAGIVQGVGFRPFVYTLAQKHRLKGFCLNDSEGVLVEVESDGACGEIEAFIDELRSSAPPLSQIDTLTAEFLPRTGQYDTFAIRESVPREGKFSLVSPDIALCPDCLRELFDPSDRRCRYPFINCTNCGPRYSIVLDIPYDRPKTTMAPFSLCPECEREYRDPVHRRFHAQPNACPACGPEVELVRGTAPPTEGGKGDPVQETIELLRQGAIVAVKGLGGFHLCCDATNGGAVARLRTLKRKSGKPFAIMVPDMDTVRSLCSVGKEEERLLGSRVRPIVLLKKIDPCPLADAVAPGALTLGVMLPYTPLHYLLFGGEGERFTALVMTSGNLSEEPIVTGNDEALEKLTPLADAFLLHDRDIHMRVDDSIVRARDDGASIVVRRARGFVPDALDLGEDFGEVLACGADLKNTFCLTKGRKAIPSQHIGDLENYETLGFFRETLKNLTNTFRVAPEIVAHDMHPGYFSTKLALAYAREHSLSGERCIPVQHHHAHIVSVMAEHGLRGKVIGVAFDGTGYGTDGTLWGGEFLLADRCGFERRAHFQPVPLPGGDAAVREPWRMAVAYLYRTFGEAMFDAFPEFFGRFRRERVGSILGMIRGGINSPLTSSAGRLFDAVSSLIGFRDAITFEGEAAIDLEMAACSYGGEVMEPYSYQRKESSIEMGALIREIVGDLGRGTGRAAIALRFHSTLCDIIVTVAKEMMRESGIRDVVLSGGVFQNRLLAESTAAALRNGGFSPWMNEKVPANDGGISLGQAVAAWERMKKGVRCYVHCNTR</sequence>
<keyword evidence="6" id="KW-0862">Zinc</keyword>
<dbReference type="GO" id="GO:0016743">
    <property type="term" value="F:carboxyl- or carbamoyltransferase activity"/>
    <property type="evidence" value="ECO:0007669"/>
    <property type="project" value="UniProtKB-UniRule"/>
</dbReference>
<dbReference type="Gene3D" id="3.30.420.40">
    <property type="match status" value="1"/>
</dbReference>
<dbReference type="GO" id="GO:0051604">
    <property type="term" value="P:protein maturation"/>
    <property type="evidence" value="ECO:0007669"/>
    <property type="project" value="TreeGrafter"/>
</dbReference>
<dbReference type="InterPro" id="IPR017945">
    <property type="entry name" value="DHBP_synth_RibB-like_a/b_dom"/>
</dbReference>
<dbReference type="InterPro" id="IPR006070">
    <property type="entry name" value="Sua5-like_dom"/>
</dbReference>
<dbReference type="Gene3D" id="3.30.420.360">
    <property type="match status" value="1"/>
</dbReference>
<dbReference type="Pfam" id="PF17788">
    <property type="entry name" value="HypF_C"/>
    <property type="match status" value="1"/>
</dbReference>
<evidence type="ECO:0000256" key="3">
    <source>
        <dbReference type="ARBA" id="ARBA00022598"/>
    </source>
</evidence>
<name>A0A953J9U4_9BACT</name>
<dbReference type="GO" id="GO:0003998">
    <property type="term" value="F:acylphosphatase activity"/>
    <property type="evidence" value="ECO:0007669"/>
    <property type="project" value="UniProtKB-EC"/>
</dbReference>
<proteinExistence type="inferred from homology"/>
<evidence type="ECO:0000256" key="5">
    <source>
        <dbReference type="ARBA" id="ARBA00022771"/>
    </source>
</evidence>
<comment type="similarity">
    <text evidence="2 8">Belongs to the carbamoyltransferase HypF family.</text>
</comment>
<evidence type="ECO:0000256" key="7">
    <source>
        <dbReference type="ARBA" id="ARBA00048220"/>
    </source>
</evidence>
<reference evidence="12" key="2">
    <citation type="submission" date="2021-08" db="EMBL/GenBank/DDBJ databases">
        <authorList>
            <person name="Dalcin Martins P."/>
        </authorList>
    </citation>
    <scope>NUCLEOTIDE SEQUENCE</scope>
    <source>
        <strain evidence="12">MAG_39</strain>
    </source>
</reference>
<comment type="catalytic activity">
    <reaction evidence="9">
        <text>an acyl phosphate + H2O = a carboxylate + phosphate + H(+)</text>
        <dbReference type="Rhea" id="RHEA:14965"/>
        <dbReference type="ChEBI" id="CHEBI:15377"/>
        <dbReference type="ChEBI" id="CHEBI:15378"/>
        <dbReference type="ChEBI" id="CHEBI:29067"/>
        <dbReference type="ChEBI" id="CHEBI:43474"/>
        <dbReference type="ChEBI" id="CHEBI:59918"/>
        <dbReference type="EC" id="3.6.1.7"/>
    </reaction>
</comment>
<dbReference type="InterPro" id="IPR004421">
    <property type="entry name" value="Carbamoyltransferase_HypF"/>
</dbReference>
<dbReference type="PROSITE" id="PS00150">
    <property type="entry name" value="ACYLPHOSPHATASE_1"/>
    <property type="match status" value="1"/>
</dbReference>
<dbReference type="Pfam" id="PF07503">
    <property type="entry name" value="zf-HYPF"/>
    <property type="match status" value="2"/>
</dbReference>
<evidence type="ECO:0000256" key="2">
    <source>
        <dbReference type="ARBA" id="ARBA00008097"/>
    </source>
</evidence>
<protein>
    <recommendedName>
        <fullName evidence="8">Carbamoyltransferase</fullName>
        <ecNumber evidence="8">6.2.-.-</ecNumber>
    </recommendedName>
</protein>
<dbReference type="GO" id="GO:0008270">
    <property type="term" value="F:zinc ion binding"/>
    <property type="evidence" value="ECO:0007669"/>
    <property type="project" value="UniProtKB-KW"/>
</dbReference>
<dbReference type="InterPro" id="IPR051060">
    <property type="entry name" value="Carbamoyltrans_HypF-like"/>
</dbReference>
<keyword evidence="5" id="KW-0863">Zinc-finger</keyword>
<comment type="catalytic activity">
    <reaction evidence="7">
        <text>C-terminal L-cysteinyl-[HypE protein] + carbamoyl phosphate + ATP + H2O = C-terminal S-carboxamide-L-cysteinyl-[HypE protein] + AMP + phosphate + diphosphate + H(+)</text>
        <dbReference type="Rhea" id="RHEA:55636"/>
        <dbReference type="Rhea" id="RHEA-COMP:14247"/>
        <dbReference type="Rhea" id="RHEA-COMP:14392"/>
        <dbReference type="ChEBI" id="CHEBI:15377"/>
        <dbReference type="ChEBI" id="CHEBI:15378"/>
        <dbReference type="ChEBI" id="CHEBI:30616"/>
        <dbReference type="ChEBI" id="CHEBI:33019"/>
        <dbReference type="ChEBI" id="CHEBI:43474"/>
        <dbReference type="ChEBI" id="CHEBI:58228"/>
        <dbReference type="ChEBI" id="CHEBI:76913"/>
        <dbReference type="ChEBI" id="CHEBI:139126"/>
        <dbReference type="ChEBI" id="CHEBI:456215"/>
    </reaction>
</comment>
<comment type="caution">
    <text evidence="12">The sequence shown here is derived from an EMBL/GenBank/DDBJ whole genome shotgun (WGS) entry which is preliminary data.</text>
</comment>
<dbReference type="PANTHER" id="PTHR42959">
    <property type="entry name" value="CARBAMOYLTRANSFERASE"/>
    <property type="match status" value="1"/>
</dbReference>
<dbReference type="AlphaFoldDB" id="A0A953J9U4"/>
<dbReference type="GO" id="GO:0016874">
    <property type="term" value="F:ligase activity"/>
    <property type="evidence" value="ECO:0007669"/>
    <property type="project" value="UniProtKB-UniRule"/>
</dbReference>
<dbReference type="FunFam" id="3.30.420.40:FF:000124">
    <property type="entry name" value="Carbamoyltransferase HypF"/>
    <property type="match status" value="1"/>
</dbReference>
<dbReference type="InterPro" id="IPR055128">
    <property type="entry name" value="HypF_C_2"/>
</dbReference>
<evidence type="ECO:0000256" key="1">
    <source>
        <dbReference type="ARBA" id="ARBA00004711"/>
    </source>
</evidence>
<dbReference type="EC" id="6.2.-.-" evidence="8"/>
<keyword evidence="9" id="KW-0378">Hydrolase</keyword>
<organism evidence="12 13">
    <name type="scientific">Candidatus Nitrobium versatile</name>
    <dbReference type="NCBI Taxonomy" id="2884831"/>
    <lineage>
        <taxon>Bacteria</taxon>
        <taxon>Pseudomonadati</taxon>
        <taxon>Nitrospirota</taxon>
        <taxon>Nitrospiria</taxon>
        <taxon>Nitrospirales</taxon>
        <taxon>Nitrospiraceae</taxon>
        <taxon>Candidatus Nitrobium</taxon>
    </lineage>
</organism>
<dbReference type="PROSITE" id="PS51160">
    <property type="entry name" value="ACYLPHOSPHATASE_3"/>
    <property type="match status" value="1"/>
</dbReference>
<dbReference type="Gene3D" id="3.90.870.50">
    <property type="match status" value="1"/>
</dbReference>
<evidence type="ECO:0000313" key="12">
    <source>
        <dbReference type="EMBL" id="MBZ0154929.1"/>
    </source>
</evidence>